<dbReference type="EMBL" id="FNAT01000004">
    <property type="protein sequence ID" value="SDE82849.1"/>
    <property type="molecule type" value="Genomic_DNA"/>
</dbReference>
<dbReference type="InterPro" id="IPR002347">
    <property type="entry name" value="SDR_fam"/>
</dbReference>
<dbReference type="PROSITE" id="PS00061">
    <property type="entry name" value="ADH_SHORT"/>
    <property type="match status" value="1"/>
</dbReference>
<dbReference type="Gene3D" id="3.40.50.720">
    <property type="entry name" value="NAD(P)-binding Rossmann-like Domain"/>
    <property type="match status" value="1"/>
</dbReference>
<accession>A0A1G7G4A7</accession>
<sequence>MVIRLMGGTITGRSRMESPDRREFSAAPPPVSASPLRAPPDFGPDTGPGRGIVPPPARFDRLRAASTSQRMADDSMRALVTGGAKGIGRGIVKRLAQEGWDVVAMDRDADGLSGLPQGARGLTGDVSDEASVRRAVAETGWDGLDLLVNNAGLAAPWVGPVEDLALEDWNAFIGTNLTGAFLMAKHCVPLLRARRGAIVNVTSSRAVQSEPDTEPYAAAKGGLTALTHALAVSLGPEIRVNAIAPGWIVTEGWDDLRGIDHAQHPAGRAGRPEDVAEAVLWLAKAGFMTGESILLDGGMTKKMIYAE</sequence>
<feature type="compositionally biased region" description="Pro residues" evidence="3">
    <location>
        <begin position="27"/>
        <end position="42"/>
    </location>
</feature>
<dbReference type="AlphaFoldDB" id="A0A1G7G4A7"/>
<feature type="compositionally biased region" description="Basic and acidic residues" evidence="3">
    <location>
        <begin position="14"/>
        <end position="24"/>
    </location>
</feature>
<protein>
    <submittedName>
        <fullName evidence="4">NAD(P)-dependent dehydrogenase, short-chain alcohol dehydrogenase family</fullName>
    </submittedName>
</protein>
<dbReference type="PRINTS" id="PR00081">
    <property type="entry name" value="GDHRDH"/>
</dbReference>
<dbReference type="Pfam" id="PF13561">
    <property type="entry name" value="adh_short_C2"/>
    <property type="match status" value="1"/>
</dbReference>
<proteinExistence type="inferred from homology"/>
<evidence type="ECO:0000256" key="2">
    <source>
        <dbReference type="ARBA" id="ARBA00023002"/>
    </source>
</evidence>
<gene>
    <name evidence="4" type="ORF">SAMN04488567_2709</name>
</gene>
<keyword evidence="5" id="KW-1185">Reference proteome</keyword>
<dbReference type="PANTHER" id="PTHR24321:SF8">
    <property type="entry name" value="ESTRADIOL 17-BETA-DEHYDROGENASE 8-RELATED"/>
    <property type="match status" value="1"/>
</dbReference>
<organism evidence="4 5">
    <name type="scientific">Limimaricola pyoseonensis</name>
    <dbReference type="NCBI Taxonomy" id="521013"/>
    <lineage>
        <taxon>Bacteria</taxon>
        <taxon>Pseudomonadati</taxon>
        <taxon>Pseudomonadota</taxon>
        <taxon>Alphaproteobacteria</taxon>
        <taxon>Rhodobacterales</taxon>
        <taxon>Paracoccaceae</taxon>
        <taxon>Limimaricola</taxon>
    </lineage>
</organism>
<evidence type="ECO:0000313" key="5">
    <source>
        <dbReference type="Proteomes" id="UP000198922"/>
    </source>
</evidence>
<dbReference type="InterPro" id="IPR036291">
    <property type="entry name" value="NAD(P)-bd_dom_sf"/>
</dbReference>
<evidence type="ECO:0000256" key="3">
    <source>
        <dbReference type="SAM" id="MobiDB-lite"/>
    </source>
</evidence>
<dbReference type="SUPFAM" id="SSF51735">
    <property type="entry name" value="NAD(P)-binding Rossmann-fold domains"/>
    <property type="match status" value="1"/>
</dbReference>
<keyword evidence="2" id="KW-0560">Oxidoreductase</keyword>
<evidence type="ECO:0000313" key="4">
    <source>
        <dbReference type="EMBL" id="SDE82849.1"/>
    </source>
</evidence>
<dbReference type="GO" id="GO:0016491">
    <property type="term" value="F:oxidoreductase activity"/>
    <property type="evidence" value="ECO:0007669"/>
    <property type="project" value="UniProtKB-KW"/>
</dbReference>
<evidence type="ECO:0000256" key="1">
    <source>
        <dbReference type="ARBA" id="ARBA00006484"/>
    </source>
</evidence>
<reference evidence="5" key="1">
    <citation type="submission" date="2016-10" db="EMBL/GenBank/DDBJ databases">
        <authorList>
            <person name="Varghese N."/>
            <person name="Submissions S."/>
        </authorList>
    </citation>
    <scope>NUCLEOTIDE SEQUENCE [LARGE SCALE GENOMIC DNA]</scope>
    <source>
        <strain evidence="5">DSM 21424</strain>
    </source>
</reference>
<dbReference type="FunFam" id="3.40.50.720:FF:000084">
    <property type="entry name" value="Short-chain dehydrogenase reductase"/>
    <property type="match status" value="1"/>
</dbReference>
<dbReference type="STRING" id="521013.SAMN04488567_2709"/>
<comment type="similarity">
    <text evidence="1">Belongs to the short-chain dehydrogenases/reductases (SDR) family.</text>
</comment>
<dbReference type="Proteomes" id="UP000198922">
    <property type="component" value="Unassembled WGS sequence"/>
</dbReference>
<name>A0A1G7G4A7_9RHOB</name>
<dbReference type="InterPro" id="IPR020904">
    <property type="entry name" value="Sc_DH/Rdtase_CS"/>
</dbReference>
<feature type="region of interest" description="Disordered" evidence="3">
    <location>
        <begin position="1"/>
        <end position="56"/>
    </location>
</feature>
<dbReference type="PANTHER" id="PTHR24321">
    <property type="entry name" value="DEHYDROGENASES, SHORT CHAIN"/>
    <property type="match status" value="1"/>
</dbReference>
<dbReference type="PRINTS" id="PR00080">
    <property type="entry name" value="SDRFAMILY"/>
</dbReference>